<name>A0A182F1P8_ANOAL</name>
<evidence type="ECO:0000256" key="2">
    <source>
        <dbReference type="SAM" id="Phobius"/>
    </source>
</evidence>
<evidence type="ECO:0000313" key="3">
    <source>
        <dbReference type="EnsemblMetazoa" id="AALB000377-PA"/>
    </source>
</evidence>
<feature type="compositionally biased region" description="Polar residues" evidence="1">
    <location>
        <begin position="48"/>
        <end position="57"/>
    </location>
</feature>
<feature type="region of interest" description="Disordered" evidence="1">
    <location>
        <begin position="14"/>
        <end position="62"/>
    </location>
</feature>
<dbReference type="RefSeq" id="XP_035775967.1">
    <property type="nucleotide sequence ID" value="XM_035920074.1"/>
</dbReference>
<accession>A0A182F1P8</accession>
<dbReference type="KEGG" id="aali:118457998"/>
<feature type="region of interest" description="Disordered" evidence="1">
    <location>
        <begin position="100"/>
        <end position="123"/>
    </location>
</feature>
<organism evidence="3 4">
    <name type="scientific">Anopheles albimanus</name>
    <name type="common">New world malaria mosquito</name>
    <dbReference type="NCBI Taxonomy" id="7167"/>
    <lineage>
        <taxon>Eukaryota</taxon>
        <taxon>Metazoa</taxon>
        <taxon>Ecdysozoa</taxon>
        <taxon>Arthropoda</taxon>
        <taxon>Hexapoda</taxon>
        <taxon>Insecta</taxon>
        <taxon>Pterygota</taxon>
        <taxon>Neoptera</taxon>
        <taxon>Endopterygota</taxon>
        <taxon>Diptera</taxon>
        <taxon>Nematocera</taxon>
        <taxon>Culicoidea</taxon>
        <taxon>Culicidae</taxon>
        <taxon>Anophelinae</taxon>
        <taxon>Anopheles</taxon>
    </lineage>
</organism>
<dbReference type="Proteomes" id="UP000069272">
    <property type="component" value="Chromosome 2L"/>
</dbReference>
<protein>
    <submittedName>
        <fullName evidence="3">Uncharacterized protein</fullName>
    </submittedName>
</protein>
<evidence type="ECO:0000313" key="4">
    <source>
        <dbReference type="Proteomes" id="UP000069272"/>
    </source>
</evidence>
<dbReference type="VEuPathDB" id="VectorBase:AALB20_029151"/>
<sequence>MQFLRDSLSFSFSSQQGSNRQAAAAAAATQDPALFGGNGTAGKEDGTATPTASQASDGSKYDTVRSKVPVNLGSPPSAYSTPFQSPIVASRTFPTLTEAASALGSGGPARSGSMAPNLDGGKPERSGKVYFIDQGQLQPPEYELPERPSTLNGDGGIVNPAFTNDSSGATMINMSGSQPSVIREQYWTWSCRCPRELTPREKGLLIVIFILVLVVGGLGTYLGIVVDKDGDGLPGGILTNNILLPAAAPQE</sequence>
<proteinExistence type="predicted"/>
<feature type="transmembrane region" description="Helical" evidence="2">
    <location>
        <begin position="204"/>
        <end position="224"/>
    </location>
</feature>
<dbReference type="OrthoDB" id="7737514at2759"/>
<dbReference type="AlphaFoldDB" id="A0A182F1P8"/>
<feature type="compositionally biased region" description="Low complexity" evidence="1">
    <location>
        <begin position="14"/>
        <end position="28"/>
    </location>
</feature>
<keyword evidence="4" id="KW-1185">Reference proteome</keyword>
<dbReference type="GeneID" id="118457998"/>
<evidence type="ECO:0000256" key="1">
    <source>
        <dbReference type="SAM" id="MobiDB-lite"/>
    </source>
</evidence>
<keyword evidence="2" id="KW-0812">Transmembrane</keyword>
<keyword evidence="2" id="KW-1133">Transmembrane helix</keyword>
<reference evidence="3" key="2">
    <citation type="submission" date="2022-08" db="UniProtKB">
        <authorList>
            <consortium name="EnsemblMetazoa"/>
        </authorList>
    </citation>
    <scope>IDENTIFICATION</scope>
    <source>
        <strain evidence="3">STECLA/ALBI9_A</strain>
    </source>
</reference>
<dbReference type="VEuPathDB" id="VectorBase:AALB000377"/>
<keyword evidence="2" id="KW-0472">Membrane</keyword>
<reference evidence="3 4" key="1">
    <citation type="journal article" date="2017" name="G3 (Bethesda)">
        <title>The Physical Genome Mapping of Anopheles albimanus Corrected Scaffold Misassemblies and Identified Interarm Rearrangements in Genus Anopheles.</title>
        <authorList>
            <person name="Artemov G.N."/>
            <person name="Peery A.N."/>
            <person name="Jiang X."/>
            <person name="Tu Z."/>
            <person name="Stegniy V.N."/>
            <person name="Sharakhova M.V."/>
            <person name="Sharakhov I.V."/>
        </authorList>
    </citation>
    <scope>NUCLEOTIDE SEQUENCE [LARGE SCALE GENOMIC DNA]</scope>
    <source>
        <strain evidence="3 4">ALBI9_A</strain>
    </source>
</reference>
<dbReference type="EnsemblMetazoa" id="AALB000377-RA">
    <property type="protein sequence ID" value="AALB000377-PA"/>
    <property type="gene ID" value="AALB000377"/>
</dbReference>